<accession>F0WTF9</accession>
<reference evidence="1" key="1">
    <citation type="journal article" date="2011" name="PLoS Biol.">
        <title>Gene gain and loss during evolution of obligate parasitism in the white rust pathogen of Arabidopsis thaliana.</title>
        <authorList>
            <person name="Kemen E."/>
            <person name="Gardiner A."/>
            <person name="Schultz-Larsen T."/>
            <person name="Kemen A.C."/>
            <person name="Balmuth A.L."/>
            <person name="Robert-Seilaniantz A."/>
            <person name="Bailey K."/>
            <person name="Holub E."/>
            <person name="Studholme D.J."/>
            <person name="Maclean D."/>
            <person name="Jones J.D."/>
        </authorList>
    </citation>
    <scope>NUCLEOTIDE SEQUENCE</scope>
</reference>
<proteinExistence type="predicted"/>
<gene>
    <name evidence="1" type="primary">AlNc14C250G9638</name>
    <name evidence="1" type="ORF">ALNC14_107930</name>
</gene>
<protein>
    <submittedName>
        <fullName evidence="1">AlNc14C250G9638 protein</fullName>
    </submittedName>
</protein>
<dbReference type="AlphaFoldDB" id="F0WTF9"/>
<name>F0WTF9_9STRA</name>
<evidence type="ECO:0000313" key="1">
    <source>
        <dbReference type="EMBL" id="CCA24649.1"/>
    </source>
</evidence>
<organism evidence="1">
    <name type="scientific">Albugo laibachii Nc14</name>
    <dbReference type="NCBI Taxonomy" id="890382"/>
    <lineage>
        <taxon>Eukaryota</taxon>
        <taxon>Sar</taxon>
        <taxon>Stramenopiles</taxon>
        <taxon>Oomycota</taxon>
        <taxon>Peronosporomycetes</taxon>
        <taxon>Albuginales</taxon>
        <taxon>Albuginaceae</taxon>
        <taxon>Albugo</taxon>
    </lineage>
</organism>
<dbReference type="HOGENOM" id="CLU_2445371_0_0_1"/>
<sequence>MRKRAFRFIRPRSGIVRAHMTCEKKIWSLAHQLKLKDYNNADTEQVSMFMPTSRHLRQLQLPIFEDLQFQLSFRILLVSHSTLVLEGYAP</sequence>
<reference evidence="1" key="2">
    <citation type="submission" date="2011-02" db="EMBL/GenBank/DDBJ databases">
        <authorList>
            <person name="MacLean D."/>
        </authorList>
    </citation>
    <scope>NUCLEOTIDE SEQUENCE</scope>
</reference>
<dbReference type="EMBL" id="FR824295">
    <property type="protein sequence ID" value="CCA24649.1"/>
    <property type="molecule type" value="Genomic_DNA"/>
</dbReference>